<dbReference type="Proteomes" id="UP000094023">
    <property type="component" value="Unassembled WGS sequence"/>
</dbReference>
<keyword evidence="13" id="KW-1185">Reference proteome</keyword>
<evidence type="ECO:0000256" key="8">
    <source>
        <dbReference type="ARBA" id="ARBA00023136"/>
    </source>
</evidence>
<keyword evidence="3 9" id="KW-0813">Transport</keyword>
<keyword evidence="6 9" id="KW-0812">Transmembrane</keyword>
<evidence type="ECO:0000256" key="1">
    <source>
        <dbReference type="ARBA" id="ARBA00004377"/>
    </source>
</evidence>
<proteinExistence type="inferred from homology"/>
<evidence type="ECO:0000313" key="13">
    <source>
        <dbReference type="Proteomes" id="UP000094023"/>
    </source>
</evidence>
<keyword evidence="10" id="KW-0175">Coiled coil</keyword>
<dbReference type="NCBIfam" id="TIGR01843">
    <property type="entry name" value="type_I_hlyD"/>
    <property type="match status" value="1"/>
</dbReference>
<dbReference type="InterPro" id="IPR010129">
    <property type="entry name" value="T1SS_HlyD"/>
</dbReference>
<dbReference type="RefSeq" id="WP_066747424.1">
    <property type="nucleotide sequence ID" value="NZ_LXEN01000037.1"/>
</dbReference>
<evidence type="ECO:0000256" key="5">
    <source>
        <dbReference type="ARBA" id="ARBA00022519"/>
    </source>
</evidence>
<dbReference type="Gene3D" id="2.40.30.170">
    <property type="match status" value="1"/>
</dbReference>
<dbReference type="PANTHER" id="PTHR30386">
    <property type="entry name" value="MEMBRANE FUSION SUBUNIT OF EMRAB-TOLC MULTIDRUG EFFLUX PUMP"/>
    <property type="match status" value="1"/>
</dbReference>
<feature type="domain" description="AprE-like beta-barrel" evidence="11">
    <location>
        <begin position="338"/>
        <end position="423"/>
    </location>
</feature>
<evidence type="ECO:0000259" key="11">
    <source>
        <dbReference type="Pfam" id="PF26002"/>
    </source>
</evidence>
<evidence type="ECO:0000256" key="6">
    <source>
        <dbReference type="ARBA" id="ARBA00022692"/>
    </source>
</evidence>
<evidence type="ECO:0000256" key="9">
    <source>
        <dbReference type="RuleBase" id="RU365093"/>
    </source>
</evidence>
<dbReference type="EMBL" id="LXEN01000037">
    <property type="protein sequence ID" value="OAT34942.1"/>
    <property type="molecule type" value="Genomic_DNA"/>
</dbReference>
<dbReference type="InterPro" id="IPR050739">
    <property type="entry name" value="MFP"/>
</dbReference>
<evidence type="ECO:0000313" key="12">
    <source>
        <dbReference type="EMBL" id="OAT34942.1"/>
    </source>
</evidence>
<keyword evidence="5 9" id="KW-0997">Cell inner membrane</keyword>
<feature type="coiled-coil region" evidence="10">
    <location>
        <begin position="246"/>
        <end position="295"/>
    </location>
</feature>
<comment type="similarity">
    <text evidence="2 9">Belongs to the membrane fusion protein (MFP) (TC 8.A.1) family.</text>
</comment>
<sequence>MKFKLILSRLFKNKITQYDFYPNHIAIIEKPYSPYVFYIVMTLSLGVIAFIIWAYLGKLDVQAPATGKLIVSGHSQLIQIYEHSRLAAIHVEEGQHVSKGDPLLTLDILGIEEEISGLKNKIDNLLLLKIRYQALSEKHSPTSIYHFNNLNDDDKKSILISYKKEKEEFEATVNQINNEIDINHKNQLMIKYDITSISTLKKNTEKRFNIKKSLYDKKVLSKMDFLESEKELLEIARQLKIKTSEYLVLVSQGKQLNENIDKLEKQKALEWHDKYKQYESEVLIYQQNLNHAQKRQQLKIVKAPVTGTVQQISVHTLGAVLQPSQAVMAIIPNDKHNIAQVNILNKDVGFIHLGQKAIIKIDAFPYTRYGTLEGKVINIAKDSVEHEQLGLVYPALIELDKQSIGIANEQYKLAVGMSLVADVIIDKRRVIDYLLSPIEAYSHKALREK</sequence>
<evidence type="ECO:0000256" key="3">
    <source>
        <dbReference type="ARBA" id="ARBA00022448"/>
    </source>
</evidence>
<reference evidence="12 13" key="1">
    <citation type="submission" date="2016-04" db="EMBL/GenBank/DDBJ databases">
        <title>ATOL: Assembling a taxonomically balanced genome-scale reconstruction of the evolutionary history of the Enterobacteriaceae.</title>
        <authorList>
            <person name="Plunkett G.III."/>
            <person name="Neeno-Eckwall E.C."/>
            <person name="Glasner J.D."/>
            <person name="Perna N.T."/>
        </authorList>
    </citation>
    <scope>NUCLEOTIDE SEQUENCE [LARGE SCALE GENOMIC DNA]</scope>
    <source>
        <strain evidence="12 13">ATCC 19692</strain>
    </source>
</reference>
<evidence type="ECO:0000256" key="10">
    <source>
        <dbReference type="SAM" id="Coils"/>
    </source>
</evidence>
<dbReference type="Pfam" id="PF26002">
    <property type="entry name" value="Beta-barrel_AprE"/>
    <property type="match status" value="1"/>
</dbReference>
<accession>A0A198GBX8</accession>
<dbReference type="GO" id="GO:0005886">
    <property type="term" value="C:plasma membrane"/>
    <property type="evidence" value="ECO:0007669"/>
    <property type="project" value="UniProtKB-SubCell"/>
</dbReference>
<comment type="caution">
    <text evidence="12">The sequence shown here is derived from an EMBL/GenBank/DDBJ whole genome shotgun (WGS) entry which is preliminary data.</text>
</comment>
<dbReference type="InterPro" id="IPR058982">
    <property type="entry name" value="Beta-barrel_AprE"/>
</dbReference>
<gene>
    <name evidence="12" type="ORF">M983_0810</name>
</gene>
<organism evidence="12 13">
    <name type="scientific">Proteus myxofaciens ATCC 19692</name>
    <dbReference type="NCBI Taxonomy" id="1354337"/>
    <lineage>
        <taxon>Bacteria</taxon>
        <taxon>Pseudomonadati</taxon>
        <taxon>Pseudomonadota</taxon>
        <taxon>Gammaproteobacteria</taxon>
        <taxon>Enterobacterales</taxon>
        <taxon>Morganellaceae</taxon>
        <taxon>Proteus</taxon>
    </lineage>
</organism>
<dbReference type="GO" id="GO:0015031">
    <property type="term" value="P:protein transport"/>
    <property type="evidence" value="ECO:0007669"/>
    <property type="project" value="InterPro"/>
</dbReference>
<evidence type="ECO:0000256" key="2">
    <source>
        <dbReference type="ARBA" id="ARBA00009477"/>
    </source>
</evidence>
<comment type="subcellular location">
    <subcellularLocation>
        <location evidence="1 9">Cell inner membrane</location>
        <topology evidence="1 9">Single-pass membrane protein</topology>
    </subcellularLocation>
</comment>
<protein>
    <recommendedName>
        <fullName evidence="9">Membrane fusion protein (MFP) family protein</fullName>
    </recommendedName>
</protein>
<keyword evidence="4 9" id="KW-1003">Cell membrane</keyword>
<name>A0A198GBX8_9GAMM</name>
<dbReference type="PATRIC" id="fig|1354337.4.peg.824"/>
<keyword evidence="7 9" id="KW-1133">Transmembrane helix</keyword>
<feature type="transmembrane region" description="Helical" evidence="9">
    <location>
        <begin position="35"/>
        <end position="56"/>
    </location>
</feature>
<evidence type="ECO:0000256" key="4">
    <source>
        <dbReference type="ARBA" id="ARBA00022475"/>
    </source>
</evidence>
<dbReference type="AlphaFoldDB" id="A0A198GBX8"/>
<dbReference type="PRINTS" id="PR01490">
    <property type="entry name" value="RTXTOXIND"/>
</dbReference>
<keyword evidence="8 9" id="KW-0472">Membrane</keyword>
<dbReference type="STRING" id="1354337.M983_0810"/>
<evidence type="ECO:0000256" key="7">
    <source>
        <dbReference type="ARBA" id="ARBA00022989"/>
    </source>
</evidence>
<dbReference type="PANTHER" id="PTHR30386:SF27">
    <property type="entry name" value="MEMBRANE FUSION PROTEIN (MFP) FAMILY PROTEIN"/>
    <property type="match status" value="1"/>
</dbReference>